<feature type="compositionally biased region" description="Low complexity" evidence="1">
    <location>
        <begin position="89"/>
        <end position="103"/>
    </location>
</feature>
<gene>
    <name evidence="3" type="ORF">JBS370_LOCUS14702</name>
    <name evidence="2" type="ORF">ZHD862_LOCUS17890</name>
</gene>
<dbReference type="GO" id="GO:0000711">
    <property type="term" value="P:meiotic DNA repair synthesis"/>
    <property type="evidence" value="ECO:0007669"/>
    <property type="project" value="InterPro"/>
</dbReference>
<dbReference type="PANTHER" id="PTHR35258:SF1">
    <property type="entry name" value="SPERMATOGENESIS-ASSOCIATED PROTEIN 22"/>
    <property type="match status" value="1"/>
</dbReference>
<accession>A0A814PE75</accession>
<reference evidence="2" key="1">
    <citation type="submission" date="2021-02" db="EMBL/GenBank/DDBJ databases">
        <authorList>
            <person name="Nowell W R."/>
        </authorList>
    </citation>
    <scope>NUCLEOTIDE SEQUENCE</scope>
</reference>
<protein>
    <submittedName>
        <fullName evidence="2">Uncharacterized protein</fullName>
    </submittedName>
</protein>
<sequence>MYDQSTLINNRRLSMTNNKSRLSSSTIFKRQSSNHIPLLNTNSRPLSNITNLPQRSNINNKSKRKIDEYENDSFEYDVPTSNYASVRKQQQQQQQTQSSLSSSIKRVKQEHPVTSKPKILPEDGSLRIITSTIQGMKHWTNKHLPYPILFEVFGKLDSQVTFLSSTNTRQFSLIDEKDRIECIFAEMDQSFSNIDRDVQLRVICRLESESNIARCIAIRIAGKDEWHERRSIIKQCDLQLNDDDINSKKLKNYNKKLQK</sequence>
<dbReference type="Proteomes" id="UP000663836">
    <property type="component" value="Unassembled WGS sequence"/>
</dbReference>
<feature type="region of interest" description="Disordered" evidence="1">
    <location>
        <begin position="33"/>
        <end position="66"/>
    </location>
</feature>
<feature type="compositionally biased region" description="Basic and acidic residues" evidence="1">
    <location>
        <begin position="107"/>
        <end position="120"/>
    </location>
</feature>
<dbReference type="PANTHER" id="PTHR35258">
    <property type="entry name" value="SPERMATOGENESIS-ASSOCIATED PROTEIN 22"/>
    <property type="match status" value="1"/>
</dbReference>
<dbReference type="Proteomes" id="UP000663864">
    <property type="component" value="Unassembled WGS sequence"/>
</dbReference>
<evidence type="ECO:0000256" key="1">
    <source>
        <dbReference type="SAM" id="MobiDB-lite"/>
    </source>
</evidence>
<dbReference type="GO" id="GO:0007276">
    <property type="term" value="P:gamete generation"/>
    <property type="evidence" value="ECO:0007669"/>
    <property type="project" value="InterPro"/>
</dbReference>
<evidence type="ECO:0000313" key="2">
    <source>
        <dbReference type="EMBL" id="CAF1106665.1"/>
    </source>
</evidence>
<dbReference type="EMBL" id="CAJOBD010001347">
    <property type="protein sequence ID" value="CAF3790254.1"/>
    <property type="molecule type" value="Genomic_DNA"/>
</dbReference>
<feature type="region of interest" description="Disordered" evidence="1">
    <location>
        <begin position="87"/>
        <end position="120"/>
    </location>
</feature>
<proteinExistence type="predicted"/>
<dbReference type="InterPro" id="IPR033536">
    <property type="entry name" value="Spata22"/>
</dbReference>
<evidence type="ECO:0000313" key="3">
    <source>
        <dbReference type="EMBL" id="CAF3790254.1"/>
    </source>
</evidence>
<name>A0A814PE75_9BILA</name>
<organism evidence="2 4">
    <name type="scientific">Rotaria sordida</name>
    <dbReference type="NCBI Taxonomy" id="392033"/>
    <lineage>
        <taxon>Eukaryota</taxon>
        <taxon>Metazoa</taxon>
        <taxon>Spiralia</taxon>
        <taxon>Gnathifera</taxon>
        <taxon>Rotifera</taxon>
        <taxon>Eurotatoria</taxon>
        <taxon>Bdelloidea</taxon>
        <taxon>Philodinida</taxon>
        <taxon>Philodinidae</taxon>
        <taxon>Rotaria</taxon>
    </lineage>
</organism>
<dbReference type="AlphaFoldDB" id="A0A814PE75"/>
<dbReference type="EMBL" id="CAJNOT010000905">
    <property type="protein sequence ID" value="CAF1106665.1"/>
    <property type="molecule type" value="Genomic_DNA"/>
</dbReference>
<comment type="caution">
    <text evidence="2">The sequence shown here is derived from an EMBL/GenBank/DDBJ whole genome shotgun (WGS) entry which is preliminary data.</text>
</comment>
<evidence type="ECO:0000313" key="4">
    <source>
        <dbReference type="Proteomes" id="UP000663864"/>
    </source>
</evidence>
<feature type="compositionally biased region" description="Polar residues" evidence="1">
    <location>
        <begin position="33"/>
        <end position="60"/>
    </location>
</feature>
<dbReference type="GO" id="GO:0051445">
    <property type="term" value="P:regulation of meiotic cell cycle"/>
    <property type="evidence" value="ECO:0007669"/>
    <property type="project" value="TreeGrafter"/>
</dbReference>
<dbReference type="GO" id="GO:0007129">
    <property type="term" value="P:homologous chromosome pairing at meiosis"/>
    <property type="evidence" value="ECO:0007669"/>
    <property type="project" value="InterPro"/>
</dbReference>